<dbReference type="PROSITE" id="PS50244">
    <property type="entry name" value="S5A_REDUCTASE"/>
    <property type="match status" value="1"/>
</dbReference>
<organism evidence="2 3">
    <name type="scientific">Candidatus Geothrix odensensis</name>
    <dbReference type="NCBI Taxonomy" id="2954440"/>
    <lineage>
        <taxon>Bacteria</taxon>
        <taxon>Pseudomonadati</taxon>
        <taxon>Acidobacteriota</taxon>
        <taxon>Holophagae</taxon>
        <taxon>Holophagales</taxon>
        <taxon>Holophagaceae</taxon>
        <taxon>Geothrix</taxon>
    </lineage>
</organism>
<dbReference type="PANTHER" id="PTHR32251:SF17">
    <property type="entry name" value="STEROID 5-ALPHA REDUCTASE C-TERMINAL DOMAIN-CONTAINING PROTEIN"/>
    <property type="match status" value="1"/>
</dbReference>
<dbReference type="Proteomes" id="UP000709959">
    <property type="component" value="Unassembled WGS sequence"/>
</dbReference>
<dbReference type="GO" id="GO:0016020">
    <property type="term" value="C:membrane"/>
    <property type="evidence" value="ECO:0007669"/>
    <property type="project" value="TreeGrafter"/>
</dbReference>
<feature type="transmembrane region" description="Helical" evidence="1">
    <location>
        <begin position="6"/>
        <end position="22"/>
    </location>
</feature>
<accession>A0A936F470</accession>
<proteinExistence type="predicted"/>
<dbReference type="AlphaFoldDB" id="A0A936F470"/>
<sequence>MIAAALWGAGILSLMQAGFWFWQGRTRNAGWVDVGWALGLAVMAILAAVSGPAPLERRLLVGLMGGLHGLRLGLHLWHRVAHEPHEDGRYQAIRAAWETGVNLKFFAFFQAQALLDVLLGLPFLLAAWNPRPGLHPLEWAAVALWLGAWCGEALADRQLRRFKARPEAQGRTCREGLWRFSRHPNYFFEWLVWVAYLLLALSAPWGWTAVLCPALMLYFLLRVTGIPYTEAQCLRSRPEDYARYQRETSPFIPWFPKAGA</sequence>
<evidence type="ECO:0000313" key="2">
    <source>
        <dbReference type="EMBL" id="MBK8572792.1"/>
    </source>
</evidence>
<name>A0A936F470_9BACT</name>
<keyword evidence="1" id="KW-0812">Transmembrane</keyword>
<evidence type="ECO:0000256" key="1">
    <source>
        <dbReference type="SAM" id="Phobius"/>
    </source>
</evidence>
<feature type="transmembrane region" description="Helical" evidence="1">
    <location>
        <begin position="101"/>
        <end position="125"/>
    </location>
</feature>
<dbReference type="InterPro" id="IPR010721">
    <property type="entry name" value="UstE-like"/>
</dbReference>
<keyword evidence="1" id="KW-1133">Transmembrane helix</keyword>
<dbReference type="PANTHER" id="PTHR32251">
    <property type="entry name" value="3-OXO-5-ALPHA-STEROID 4-DEHYDROGENASE"/>
    <property type="match status" value="1"/>
</dbReference>
<protein>
    <submittedName>
        <fullName evidence="2">DUF1295 domain-containing protein</fullName>
    </submittedName>
</protein>
<comment type="caution">
    <text evidence="2">The sequence shown here is derived from an EMBL/GenBank/DDBJ whole genome shotgun (WGS) entry which is preliminary data.</text>
</comment>
<dbReference type="Gene3D" id="1.20.120.1630">
    <property type="match status" value="1"/>
</dbReference>
<reference evidence="2 3" key="1">
    <citation type="submission" date="2020-10" db="EMBL/GenBank/DDBJ databases">
        <title>Connecting structure to function with the recovery of over 1000 high-quality activated sludge metagenome-assembled genomes encoding full-length rRNA genes using long-read sequencing.</title>
        <authorList>
            <person name="Singleton C.M."/>
            <person name="Petriglieri F."/>
            <person name="Kristensen J.M."/>
            <person name="Kirkegaard R.H."/>
            <person name="Michaelsen T.Y."/>
            <person name="Andersen M.H."/>
            <person name="Karst S.M."/>
            <person name="Dueholm M.S."/>
            <person name="Nielsen P.H."/>
            <person name="Albertsen M."/>
        </authorList>
    </citation>
    <scope>NUCLEOTIDE SEQUENCE [LARGE SCALE GENOMIC DNA]</scope>
    <source>
        <strain evidence="2">OdNE_18-Q3-R46-58_MAXAC.008</strain>
    </source>
</reference>
<evidence type="ECO:0000313" key="3">
    <source>
        <dbReference type="Proteomes" id="UP000709959"/>
    </source>
</evidence>
<feature type="transmembrane region" description="Helical" evidence="1">
    <location>
        <begin position="137"/>
        <end position="155"/>
    </location>
</feature>
<feature type="transmembrane region" description="Helical" evidence="1">
    <location>
        <begin position="190"/>
        <end position="221"/>
    </location>
</feature>
<feature type="transmembrane region" description="Helical" evidence="1">
    <location>
        <begin position="34"/>
        <end position="53"/>
    </location>
</feature>
<keyword evidence="1" id="KW-0472">Membrane</keyword>
<gene>
    <name evidence="2" type="ORF">IPN91_09145</name>
</gene>
<dbReference type="Pfam" id="PF06966">
    <property type="entry name" value="DUF1295"/>
    <property type="match status" value="1"/>
</dbReference>
<dbReference type="EMBL" id="JADKCH010000009">
    <property type="protein sequence ID" value="MBK8572792.1"/>
    <property type="molecule type" value="Genomic_DNA"/>
</dbReference>